<accession>A0A3P6QBM4</accession>
<gene>
    <name evidence="1" type="ORF">CGOC_LOCUS623</name>
</gene>
<dbReference type="Proteomes" id="UP000271889">
    <property type="component" value="Unassembled WGS sequence"/>
</dbReference>
<organism evidence="1 2">
    <name type="scientific">Cylicostephanus goldi</name>
    <name type="common">Nematode worm</name>
    <dbReference type="NCBI Taxonomy" id="71465"/>
    <lineage>
        <taxon>Eukaryota</taxon>
        <taxon>Metazoa</taxon>
        <taxon>Ecdysozoa</taxon>
        <taxon>Nematoda</taxon>
        <taxon>Chromadorea</taxon>
        <taxon>Rhabditida</taxon>
        <taxon>Rhabditina</taxon>
        <taxon>Rhabditomorpha</taxon>
        <taxon>Strongyloidea</taxon>
        <taxon>Strongylidae</taxon>
        <taxon>Cylicostephanus</taxon>
    </lineage>
</organism>
<sequence>MNMSNCEESASRSAHMTRFRNFDFFIIKIGDLVDLFTL</sequence>
<evidence type="ECO:0000313" key="1">
    <source>
        <dbReference type="EMBL" id="VDK45889.1"/>
    </source>
</evidence>
<proteinExistence type="predicted"/>
<dbReference type="EMBL" id="UYRV01000933">
    <property type="protein sequence ID" value="VDK45889.1"/>
    <property type="molecule type" value="Genomic_DNA"/>
</dbReference>
<dbReference type="AlphaFoldDB" id="A0A3P6QBM4"/>
<evidence type="ECO:0000313" key="2">
    <source>
        <dbReference type="Proteomes" id="UP000271889"/>
    </source>
</evidence>
<name>A0A3P6QBM4_CYLGO</name>
<keyword evidence="2" id="KW-1185">Reference proteome</keyword>
<protein>
    <submittedName>
        <fullName evidence="1">Uncharacterized protein</fullName>
    </submittedName>
</protein>
<reference evidence="1 2" key="1">
    <citation type="submission" date="2018-11" db="EMBL/GenBank/DDBJ databases">
        <authorList>
            <consortium name="Pathogen Informatics"/>
        </authorList>
    </citation>
    <scope>NUCLEOTIDE SEQUENCE [LARGE SCALE GENOMIC DNA]</scope>
</reference>